<evidence type="ECO:0000256" key="7">
    <source>
        <dbReference type="ARBA" id="ARBA00038861"/>
    </source>
</evidence>
<evidence type="ECO:0000256" key="12">
    <source>
        <dbReference type="HAMAP-Rule" id="MF_01547"/>
    </source>
</evidence>
<comment type="subcellular location">
    <subcellularLocation>
        <location evidence="12">Cytoplasm</location>
    </subcellularLocation>
</comment>
<dbReference type="Proteomes" id="UP000501094">
    <property type="component" value="Chromosome"/>
</dbReference>
<keyword evidence="5 12" id="KW-0949">S-adenosyl-L-methionine</keyword>
<feature type="active site" description="Proton acceptor" evidence="12 13">
    <location>
        <position position="159"/>
    </location>
</feature>
<dbReference type="HAMAP" id="MF_01547">
    <property type="entry name" value="RNA_methyltr_E"/>
    <property type="match status" value="1"/>
</dbReference>
<evidence type="ECO:0000256" key="8">
    <source>
        <dbReference type="ARBA" id="ARBA00041129"/>
    </source>
</evidence>
<evidence type="ECO:0000256" key="11">
    <source>
        <dbReference type="ARBA" id="ARBA00048970"/>
    </source>
</evidence>
<feature type="binding site" evidence="12">
    <location>
        <position position="119"/>
    </location>
    <ligand>
        <name>S-adenosyl-L-methionine</name>
        <dbReference type="ChEBI" id="CHEBI:59789"/>
    </ligand>
</feature>
<dbReference type="Pfam" id="PF01728">
    <property type="entry name" value="FtsJ"/>
    <property type="match status" value="1"/>
</dbReference>
<evidence type="ECO:0000256" key="2">
    <source>
        <dbReference type="ARBA" id="ARBA00022552"/>
    </source>
</evidence>
<dbReference type="KEGG" id="peg:E5R92_02830"/>
<feature type="binding site" evidence="12">
    <location>
        <position position="62"/>
    </location>
    <ligand>
        <name>S-adenosyl-L-methionine</name>
        <dbReference type="ChEBI" id="CHEBI:59789"/>
    </ligand>
</feature>
<evidence type="ECO:0000256" key="10">
    <source>
        <dbReference type="ARBA" id="ARBA00042745"/>
    </source>
</evidence>
<evidence type="ECO:0000256" key="1">
    <source>
        <dbReference type="ARBA" id="ARBA00022490"/>
    </source>
</evidence>
<dbReference type="EC" id="2.1.1.166" evidence="7 12"/>
<comment type="catalytic activity">
    <reaction evidence="11 12">
        <text>uridine(2552) in 23S rRNA + S-adenosyl-L-methionine = 2'-O-methyluridine(2552) in 23S rRNA + S-adenosyl-L-homocysteine + H(+)</text>
        <dbReference type="Rhea" id="RHEA:42720"/>
        <dbReference type="Rhea" id="RHEA-COMP:10202"/>
        <dbReference type="Rhea" id="RHEA-COMP:10203"/>
        <dbReference type="ChEBI" id="CHEBI:15378"/>
        <dbReference type="ChEBI" id="CHEBI:57856"/>
        <dbReference type="ChEBI" id="CHEBI:59789"/>
        <dbReference type="ChEBI" id="CHEBI:65315"/>
        <dbReference type="ChEBI" id="CHEBI:74478"/>
        <dbReference type="EC" id="2.1.1.166"/>
    </reaction>
</comment>
<evidence type="ECO:0000256" key="9">
    <source>
        <dbReference type="ARBA" id="ARBA00041995"/>
    </source>
</evidence>
<evidence type="ECO:0000256" key="13">
    <source>
        <dbReference type="PIRSR" id="PIRSR005461-1"/>
    </source>
</evidence>
<keyword evidence="16" id="KW-1185">Reference proteome</keyword>
<gene>
    <name evidence="12" type="primary">rlmE</name>
    <name evidence="12" type="synonym">ftsJ</name>
    <name evidence="12" type="synonym">rrmJ</name>
    <name evidence="15" type="ORF">E5R92_02830</name>
</gene>
<sequence>MKKNRISKNWINKQKRDIYVRQSQVDGYRARSAYKLIEIDEKFKIFKNGISVIDLGASPGSWSQYISRTVKSGRLVSIDIKGMEEIENTIQIKGDFTDLDSQEKIKDLFKSKVDVVVSDMAVNTTGIKDIDAIYTGELAMEAMNFSKEMLVKEGRFVSKIFLGSSFNEIVALGKKLFKEVKVFKPKSSRKESKESFIICKILR</sequence>
<accession>A0A6H1Q2J0</accession>
<evidence type="ECO:0000256" key="6">
    <source>
        <dbReference type="ARBA" id="ARBA00037569"/>
    </source>
</evidence>
<dbReference type="GO" id="GO:0008650">
    <property type="term" value="F:rRNA (uridine-2'-O-)-methyltransferase activity"/>
    <property type="evidence" value="ECO:0007669"/>
    <property type="project" value="UniProtKB-UniRule"/>
</dbReference>
<proteinExistence type="inferred from homology"/>
<dbReference type="RefSeq" id="WP_168606602.1">
    <property type="nucleotide sequence ID" value="NZ_CP038852.1"/>
</dbReference>
<evidence type="ECO:0000256" key="5">
    <source>
        <dbReference type="ARBA" id="ARBA00022691"/>
    </source>
</evidence>
<dbReference type="EMBL" id="CP038852">
    <property type="protein sequence ID" value="QIZ20720.1"/>
    <property type="molecule type" value="Genomic_DNA"/>
</dbReference>
<evidence type="ECO:0000256" key="4">
    <source>
        <dbReference type="ARBA" id="ARBA00022679"/>
    </source>
</evidence>
<feature type="domain" description="Ribosomal RNA methyltransferase FtsJ" evidence="14">
    <location>
        <begin position="28"/>
        <end position="200"/>
    </location>
</feature>
<dbReference type="PANTHER" id="PTHR10920:SF18">
    <property type="entry name" value="RRNA METHYLTRANSFERASE 2, MITOCHONDRIAL"/>
    <property type="match status" value="1"/>
</dbReference>
<dbReference type="AlphaFoldDB" id="A0A6H1Q2J0"/>
<evidence type="ECO:0000259" key="14">
    <source>
        <dbReference type="Pfam" id="PF01728"/>
    </source>
</evidence>
<keyword evidence="3 12" id="KW-0489">Methyltransferase</keyword>
<keyword evidence="1 12" id="KW-0963">Cytoplasm</keyword>
<dbReference type="PANTHER" id="PTHR10920">
    <property type="entry name" value="RIBOSOMAL RNA METHYLTRANSFERASE"/>
    <property type="match status" value="1"/>
</dbReference>
<evidence type="ECO:0000256" key="3">
    <source>
        <dbReference type="ARBA" id="ARBA00022603"/>
    </source>
</evidence>
<dbReference type="SUPFAM" id="SSF53335">
    <property type="entry name" value="S-adenosyl-L-methionine-dependent methyltransferases"/>
    <property type="match status" value="1"/>
</dbReference>
<organism evidence="15 16">
    <name type="scientific">Candidatus Pelagibacter giovannonii</name>
    <dbReference type="NCBI Taxonomy" id="2563896"/>
    <lineage>
        <taxon>Bacteria</taxon>
        <taxon>Pseudomonadati</taxon>
        <taxon>Pseudomonadota</taxon>
        <taxon>Alphaproteobacteria</taxon>
        <taxon>Candidatus Pelagibacterales</taxon>
        <taxon>Candidatus Pelagibacteraceae</taxon>
        <taxon>Candidatus Pelagibacter</taxon>
    </lineage>
</organism>
<comment type="similarity">
    <text evidence="12">Belongs to the class I-like SAM-binding methyltransferase superfamily. RNA methyltransferase RlmE family.</text>
</comment>
<dbReference type="PIRSF" id="PIRSF005461">
    <property type="entry name" value="23S_rRNA_mtase"/>
    <property type="match status" value="1"/>
</dbReference>
<reference evidence="15 16" key="1">
    <citation type="journal article" date="2020" name="Nat. Microbiol.">
        <title>Lysogenic host-virus interactions in SAR11 marine bacteria.</title>
        <authorList>
            <person name="Morris R.M."/>
            <person name="Cain K.R."/>
            <person name="Hvorecny K.L."/>
            <person name="Kollman J.M."/>
        </authorList>
    </citation>
    <scope>NUCLEOTIDE SEQUENCE [LARGE SCALE GENOMIC DNA]</scope>
    <source>
        <strain evidence="15 16">NP1</strain>
    </source>
</reference>
<dbReference type="FunFam" id="3.40.50.150:FF:000220">
    <property type="entry name" value="CAMK protein kinase"/>
    <property type="match status" value="1"/>
</dbReference>
<dbReference type="InterPro" id="IPR015507">
    <property type="entry name" value="rRNA-MeTfrase_E"/>
</dbReference>
<dbReference type="InterPro" id="IPR050082">
    <property type="entry name" value="RNA_methyltr_RlmE"/>
</dbReference>
<evidence type="ECO:0000313" key="15">
    <source>
        <dbReference type="EMBL" id="QIZ20720.1"/>
    </source>
</evidence>
<comment type="function">
    <text evidence="6 12">Specifically methylates the uridine in position 2552 of 23S rRNA at the 2'-O position of the ribose in the fully assembled 50S ribosomal subunit.</text>
</comment>
<evidence type="ECO:0000313" key="16">
    <source>
        <dbReference type="Proteomes" id="UP000501094"/>
    </source>
</evidence>
<feature type="binding site" evidence="12">
    <location>
        <position position="95"/>
    </location>
    <ligand>
        <name>S-adenosyl-L-methionine</name>
        <dbReference type="ChEBI" id="CHEBI:59789"/>
    </ligand>
</feature>
<feature type="binding site" evidence="12">
    <location>
        <position position="60"/>
    </location>
    <ligand>
        <name>S-adenosyl-L-methionine</name>
        <dbReference type="ChEBI" id="CHEBI:59789"/>
    </ligand>
</feature>
<keyword evidence="4 12" id="KW-0808">Transferase</keyword>
<name>A0A6H1Q2J0_9PROT</name>
<dbReference type="GO" id="GO:0005737">
    <property type="term" value="C:cytoplasm"/>
    <property type="evidence" value="ECO:0007669"/>
    <property type="project" value="UniProtKB-SubCell"/>
</dbReference>
<dbReference type="Gene3D" id="3.40.50.150">
    <property type="entry name" value="Vaccinia Virus protein VP39"/>
    <property type="match status" value="1"/>
</dbReference>
<protein>
    <recommendedName>
        <fullName evidence="8 12">Ribosomal RNA large subunit methyltransferase E</fullName>
        <ecNumber evidence="7 12">2.1.1.166</ecNumber>
    </recommendedName>
    <alternativeName>
        <fullName evidence="10 12">23S rRNA Um2552 methyltransferase</fullName>
    </alternativeName>
    <alternativeName>
        <fullName evidence="9 12">rRNA (uridine-2'-O-)-methyltransferase</fullName>
    </alternativeName>
</protein>
<dbReference type="InterPro" id="IPR002877">
    <property type="entry name" value="RNA_MeTrfase_FtsJ_dom"/>
</dbReference>
<feature type="binding site" evidence="12">
    <location>
        <position position="79"/>
    </location>
    <ligand>
        <name>S-adenosyl-L-methionine</name>
        <dbReference type="ChEBI" id="CHEBI:59789"/>
    </ligand>
</feature>
<dbReference type="InterPro" id="IPR029063">
    <property type="entry name" value="SAM-dependent_MTases_sf"/>
</dbReference>
<keyword evidence="2 12" id="KW-0698">rRNA processing</keyword>